<name>A0ABV8GZ51_9BACI</name>
<sequence>MAELANCSTCDAVFVKGLRDICPNCYKEEEAAFKKVYAFLKIRKNREATLIEIVEETGVEETLITKFIKAKRLHPTDFPKLAFPCEKCGTNIVSGKLCIGCREQLNKELKLYEEVEKRTEEVRIRENARSDTYYAMDKYRK</sequence>
<comment type="caution">
    <text evidence="1">The sequence shown here is derived from an EMBL/GenBank/DDBJ whole genome shotgun (WGS) entry which is preliminary data.</text>
</comment>
<gene>
    <name evidence="1" type="ORF">ACFOUV_08645</name>
</gene>
<dbReference type="RefSeq" id="WP_379496357.1">
    <property type="nucleotide sequence ID" value="NZ_JBHSAO010000006.1"/>
</dbReference>
<organism evidence="1 2">
    <name type="scientific">Oceanobacillus longus</name>
    <dbReference type="NCBI Taxonomy" id="930120"/>
    <lineage>
        <taxon>Bacteria</taxon>
        <taxon>Bacillati</taxon>
        <taxon>Bacillota</taxon>
        <taxon>Bacilli</taxon>
        <taxon>Bacillales</taxon>
        <taxon>Bacillaceae</taxon>
        <taxon>Oceanobacillus</taxon>
    </lineage>
</organism>
<dbReference type="InterPro" id="IPR022258">
    <property type="entry name" value="Flagellar_operon_YvyF"/>
</dbReference>
<dbReference type="Proteomes" id="UP001595772">
    <property type="component" value="Unassembled WGS sequence"/>
</dbReference>
<keyword evidence="1" id="KW-0282">Flagellum</keyword>
<reference evidence="2" key="1">
    <citation type="journal article" date="2019" name="Int. J. Syst. Evol. Microbiol.">
        <title>The Global Catalogue of Microorganisms (GCM) 10K type strain sequencing project: providing services to taxonomists for standard genome sequencing and annotation.</title>
        <authorList>
            <consortium name="The Broad Institute Genomics Platform"/>
            <consortium name="The Broad Institute Genome Sequencing Center for Infectious Disease"/>
            <person name="Wu L."/>
            <person name="Ma J."/>
        </authorList>
    </citation>
    <scope>NUCLEOTIDE SEQUENCE [LARGE SCALE GENOMIC DNA]</scope>
    <source>
        <strain evidence="2">IBRC-M 10703</strain>
    </source>
</reference>
<proteinExistence type="predicted"/>
<keyword evidence="1" id="KW-0969">Cilium</keyword>
<dbReference type="NCBIfam" id="TIGR03826">
    <property type="entry name" value="YvyF"/>
    <property type="match status" value="1"/>
</dbReference>
<keyword evidence="2" id="KW-1185">Reference proteome</keyword>
<keyword evidence="1" id="KW-0966">Cell projection</keyword>
<evidence type="ECO:0000313" key="2">
    <source>
        <dbReference type="Proteomes" id="UP001595772"/>
    </source>
</evidence>
<dbReference type="EMBL" id="JBHSAO010000006">
    <property type="protein sequence ID" value="MFC4023859.1"/>
    <property type="molecule type" value="Genomic_DNA"/>
</dbReference>
<accession>A0ABV8GZ51</accession>
<evidence type="ECO:0000313" key="1">
    <source>
        <dbReference type="EMBL" id="MFC4023859.1"/>
    </source>
</evidence>
<protein>
    <submittedName>
        <fullName evidence="1">TIGR03826 family flagellar region protein</fullName>
    </submittedName>
</protein>